<dbReference type="AlphaFoldDB" id="E9GFD5"/>
<keyword evidence="3" id="KW-1185">Reference proteome</keyword>
<feature type="compositionally biased region" description="Basic and acidic residues" evidence="1">
    <location>
        <begin position="14"/>
        <end position="26"/>
    </location>
</feature>
<dbReference type="Proteomes" id="UP000000305">
    <property type="component" value="Unassembled WGS sequence"/>
</dbReference>
<evidence type="ECO:0000313" key="2">
    <source>
        <dbReference type="EMBL" id="EFX81620.1"/>
    </source>
</evidence>
<dbReference type="EMBL" id="GL732542">
    <property type="protein sequence ID" value="EFX81620.1"/>
    <property type="molecule type" value="Genomic_DNA"/>
</dbReference>
<evidence type="ECO:0000256" key="1">
    <source>
        <dbReference type="SAM" id="MobiDB-lite"/>
    </source>
</evidence>
<organism evidence="2 3">
    <name type="scientific">Daphnia pulex</name>
    <name type="common">Water flea</name>
    <dbReference type="NCBI Taxonomy" id="6669"/>
    <lineage>
        <taxon>Eukaryota</taxon>
        <taxon>Metazoa</taxon>
        <taxon>Ecdysozoa</taxon>
        <taxon>Arthropoda</taxon>
        <taxon>Crustacea</taxon>
        <taxon>Branchiopoda</taxon>
        <taxon>Diplostraca</taxon>
        <taxon>Cladocera</taxon>
        <taxon>Anomopoda</taxon>
        <taxon>Daphniidae</taxon>
        <taxon>Daphnia</taxon>
    </lineage>
</organism>
<dbReference type="HOGENOM" id="CLU_3108488_0_0_1"/>
<dbReference type="InParanoid" id="E9GFD5"/>
<feature type="region of interest" description="Disordered" evidence="1">
    <location>
        <begin position="1"/>
        <end position="26"/>
    </location>
</feature>
<accession>E9GFD5</accession>
<dbReference type="KEGG" id="dpx:DAPPUDRAFT_241916"/>
<sequence>MEFLSPVRAQTAQNERKTEMESESESRTYFVVAQGGMQVTLERDECSINSR</sequence>
<reference evidence="2 3" key="1">
    <citation type="journal article" date="2011" name="Science">
        <title>The ecoresponsive genome of Daphnia pulex.</title>
        <authorList>
            <person name="Colbourne J.K."/>
            <person name="Pfrender M.E."/>
            <person name="Gilbert D."/>
            <person name="Thomas W.K."/>
            <person name="Tucker A."/>
            <person name="Oakley T.H."/>
            <person name="Tokishita S."/>
            <person name="Aerts A."/>
            <person name="Arnold G.J."/>
            <person name="Basu M.K."/>
            <person name="Bauer D.J."/>
            <person name="Caceres C.E."/>
            <person name="Carmel L."/>
            <person name="Casola C."/>
            <person name="Choi J.H."/>
            <person name="Detter J.C."/>
            <person name="Dong Q."/>
            <person name="Dusheyko S."/>
            <person name="Eads B.D."/>
            <person name="Frohlich T."/>
            <person name="Geiler-Samerotte K.A."/>
            <person name="Gerlach D."/>
            <person name="Hatcher P."/>
            <person name="Jogdeo S."/>
            <person name="Krijgsveld J."/>
            <person name="Kriventseva E.V."/>
            <person name="Kultz D."/>
            <person name="Laforsch C."/>
            <person name="Lindquist E."/>
            <person name="Lopez J."/>
            <person name="Manak J.R."/>
            <person name="Muller J."/>
            <person name="Pangilinan J."/>
            <person name="Patwardhan R.P."/>
            <person name="Pitluck S."/>
            <person name="Pritham E.J."/>
            <person name="Rechtsteiner A."/>
            <person name="Rho M."/>
            <person name="Rogozin I.B."/>
            <person name="Sakarya O."/>
            <person name="Salamov A."/>
            <person name="Schaack S."/>
            <person name="Shapiro H."/>
            <person name="Shiga Y."/>
            <person name="Skalitzky C."/>
            <person name="Smith Z."/>
            <person name="Souvorov A."/>
            <person name="Sung W."/>
            <person name="Tang Z."/>
            <person name="Tsuchiya D."/>
            <person name="Tu H."/>
            <person name="Vos H."/>
            <person name="Wang M."/>
            <person name="Wolf Y.I."/>
            <person name="Yamagata H."/>
            <person name="Yamada T."/>
            <person name="Ye Y."/>
            <person name="Shaw J.R."/>
            <person name="Andrews J."/>
            <person name="Crease T.J."/>
            <person name="Tang H."/>
            <person name="Lucas S.M."/>
            <person name="Robertson H.M."/>
            <person name="Bork P."/>
            <person name="Koonin E.V."/>
            <person name="Zdobnov E.M."/>
            <person name="Grigoriev I.V."/>
            <person name="Lynch M."/>
            <person name="Boore J.L."/>
        </authorList>
    </citation>
    <scope>NUCLEOTIDE SEQUENCE [LARGE SCALE GENOMIC DNA]</scope>
</reference>
<protein>
    <submittedName>
        <fullName evidence="2">Uncharacterized protein</fullName>
    </submittedName>
</protein>
<name>E9GFD5_DAPPU</name>
<gene>
    <name evidence="2" type="ORF">DAPPUDRAFT_241916</name>
</gene>
<proteinExistence type="predicted"/>
<evidence type="ECO:0000313" key="3">
    <source>
        <dbReference type="Proteomes" id="UP000000305"/>
    </source>
</evidence>